<protein>
    <recommendedName>
        <fullName evidence="5">DUF559 domain-containing protein</fullName>
    </recommendedName>
</protein>
<dbReference type="Pfam" id="PF04480">
    <property type="entry name" value="DUF559"/>
    <property type="match status" value="1"/>
</dbReference>
<sequence>MPPDPTPPRDELRFGLAYRGQSATREIAGEIAARQWGVVSRQQLIDAGLSRAAIDRRVASGRLIRLHRGVYAVGHTALRIEGHRMAAVLAGGPGAVLTDRTAGGVWAVRPDNRPRWDVTVPTAHGRKLPGITIHQRRLDPRDVTEIAGIPVTTLARTYLDLAACVPIDHTAKALERGEQLRLFDLRAVDDVLDRHPGHRGAARLRTAVDRMRPDHERLRSGLEREALALVERLRLPRPAVNAKLHGHEVDLLWTEHRLVVELDSRTYHDTAFAFETDRRRDADHVLGGYRVLRITRRRLDEDRAGVADALRTLLRPRGARRTPGRA</sequence>
<evidence type="ECO:0000313" key="4">
    <source>
        <dbReference type="Proteomes" id="UP001162834"/>
    </source>
</evidence>
<dbReference type="AlphaFoldDB" id="A0A9E6XVJ2"/>
<dbReference type="Gene3D" id="3.40.960.10">
    <property type="entry name" value="VSR Endonuclease"/>
    <property type="match status" value="1"/>
</dbReference>
<dbReference type="KEGG" id="sbae:DSM104329_00930"/>
<dbReference type="SUPFAM" id="SSF52980">
    <property type="entry name" value="Restriction endonuclease-like"/>
    <property type="match status" value="1"/>
</dbReference>
<name>A0A9E6XVJ2_9ACTN</name>
<gene>
    <name evidence="3" type="ORF">DSM104329_00930</name>
</gene>
<feature type="domain" description="AbiEi antitoxin N-terminal" evidence="2">
    <location>
        <begin position="30"/>
        <end position="73"/>
    </location>
</feature>
<dbReference type="RefSeq" id="WP_259314218.1">
    <property type="nucleotide sequence ID" value="NZ_CP087164.1"/>
</dbReference>
<dbReference type="InterPro" id="IPR011335">
    <property type="entry name" value="Restrct_endonuc-II-like"/>
</dbReference>
<evidence type="ECO:0000313" key="3">
    <source>
        <dbReference type="EMBL" id="UGS34551.1"/>
    </source>
</evidence>
<proteinExistence type="predicted"/>
<evidence type="ECO:0008006" key="5">
    <source>
        <dbReference type="Google" id="ProtNLM"/>
    </source>
</evidence>
<accession>A0A9E6XVJ2</accession>
<dbReference type="InterPro" id="IPR025159">
    <property type="entry name" value="AbiEi_N"/>
</dbReference>
<dbReference type="InterPro" id="IPR007569">
    <property type="entry name" value="DUF559"/>
</dbReference>
<organism evidence="3 4">
    <name type="scientific">Capillimicrobium parvum</name>
    <dbReference type="NCBI Taxonomy" id="2884022"/>
    <lineage>
        <taxon>Bacteria</taxon>
        <taxon>Bacillati</taxon>
        <taxon>Actinomycetota</taxon>
        <taxon>Thermoleophilia</taxon>
        <taxon>Solirubrobacterales</taxon>
        <taxon>Capillimicrobiaceae</taxon>
        <taxon>Capillimicrobium</taxon>
    </lineage>
</organism>
<keyword evidence="4" id="KW-1185">Reference proteome</keyword>
<reference evidence="3" key="1">
    <citation type="journal article" date="2022" name="Int. J. Syst. Evol. Microbiol.">
        <title>Pseudomonas aegrilactucae sp. nov. and Pseudomonas morbosilactucae sp. nov., pathogens causing bacterial rot of lettuce in Japan.</title>
        <authorList>
            <person name="Sawada H."/>
            <person name="Fujikawa T."/>
            <person name="Satou M."/>
        </authorList>
    </citation>
    <scope>NUCLEOTIDE SEQUENCE</scope>
    <source>
        <strain evidence="3">0166_1</strain>
    </source>
</reference>
<evidence type="ECO:0000259" key="2">
    <source>
        <dbReference type="Pfam" id="PF13338"/>
    </source>
</evidence>
<feature type="domain" description="DUF559" evidence="1">
    <location>
        <begin position="245"/>
        <end position="313"/>
    </location>
</feature>
<dbReference type="Pfam" id="PF13338">
    <property type="entry name" value="AbiEi_4"/>
    <property type="match status" value="1"/>
</dbReference>
<dbReference type="EMBL" id="CP087164">
    <property type="protein sequence ID" value="UGS34551.1"/>
    <property type="molecule type" value="Genomic_DNA"/>
</dbReference>
<dbReference type="Proteomes" id="UP001162834">
    <property type="component" value="Chromosome"/>
</dbReference>
<evidence type="ECO:0000259" key="1">
    <source>
        <dbReference type="Pfam" id="PF04480"/>
    </source>
</evidence>